<evidence type="ECO:0000259" key="1">
    <source>
        <dbReference type="Pfam" id="PF13229"/>
    </source>
</evidence>
<dbReference type="SMART" id="SM00710">
    <property type="entry name" value="PbH1"/>
    <property type="match status" value="7"/>
</dbReference>
<organism evidence="2 3">
    <name type="scientific">Flavihumibacter stibioxidans</name>
    <dbReference type="NCBI Taxonomy" id="1834163"/>
    <lineage>
        <taxon>Bacteria</taxon>
        <taxon>Pseudomonadati</taxon>
        <taxon>Bacteroidota</taxon>
        <taxon>Chitinophagia</taxon>
        <taxon>Chitinophagales</taxon>
        <taxon>Chitinophagaceae</taxon>
        <taxon>Flavihumibacter</taxon>
    </lineage>
</organism>
<dbReference type="Pfam" id="PF13229">
    <property type="entry name" value="Beta_helix"/>
    <property type="match status" value="1"/>
</dbReference>
<dbReference type="InterPro" id="IPR039448">
    <property type="entry name" value="Beta_helix"/>
</dbReference>
<dbReference type="EMBL" id="MBUA01000001">
    <property type="protein sequence ID" value="MBC6490390.1"/>
    <property type="molecule type" value="Genomic_DNA"/>
</dbReference>
<comment type="caution">
    <text evidence="2">The sequence shown here is derived from an EMBL/GenBank/DDBJ whole genome shotgun (WGS) entry which is preliminary data.</text>
</comment>
<gene>
    <name evidence="2" type="ORF">BC349_05405</name>
</gene>
<sequence length="547" mass="59456">MKIRILFFLLLCLGLGYTTKATNYYINPAIGKDSNEGTSMANPWKTFSALKTVQLKAGDSVLLAAGQKFSGMLALVDLKGSLHQPIVVCSYPGRGKKEKPVIDAGSDLHALLIRNSSFIHVSGIDFTGLIPYQNDNVPGNVNMRCGILVEVTKDETYQHIQLSELVIHDVYYNAPGFTRSAAETKSANGTQSYGWGIRFINNTKAGSLSDIRVLGAEIYNVSHTGLKFTANAHGIKDVEVARCKIYQTGGPGMQMSGVSNAHIHHNTIDHSGSKADSRNWGRGSGLWTWSCANILIEYNRFENANGPGDSAGVHIDFNCSDVIIQYNLSANNAGGFCEILGNNYNCAYRYNISINDGYRVKGANGAFQEGKVFWLSGYQGNEKKNAGPYNSYFYNNSIYVSASIIPKMAVSSSSDGVLIANNIFYFEAAAKTVSGDQKKMEIDADGVPNVVFRNNLFLRPDNWPADFSIRDMAPVYGDPGYKNKGGLALADYLPLHKELIRDKGISILPIPNDTIGLRVGLSVKQDILGNPITGQPDLGAIEIKAGE</sequence>
<protein>
    <recommendedName>
        <fullName evidence="1">Right handed beta helix domain-containing protein</fullName>
    </recommendedName>
</protein>
<dbReference type="Proteomes" id="UP000765802">
    <property type="component" value="Unassembled WGS sequence"/>
</dbReference>
<dbReference type="InterPro" id="IPR012334">
    <property type="entry name" value="Pectin_lyas_fold"/>
</dbReference>
<dbReference type="RefSeq" id="WP_187255696.1">
    <property type="nucleotide sequence ID" value="NZ_JBHULF010000006.1"/>
</dbReference>
<dbReference type="InterPro" id="IPR011050">
    <property type="entry name" value="Pectin_lyase_fold/virulence"/>
</dbReference>
<evidence type="ECO:0000313" key="2">
    <source>
        <dbReference type="EMBL" id="MBC6490390.1"/>
    </source>
</evidence>
<evidence type="ECO:0000313" key="3">
    <source>
        <dbReference type="Proteomes" id="UP000765802"/>
    </source>
</evidence>
<feature type="domain" description="Right handed beta helix" evidence="1">
    <location>
        <begin position="205"/>
        <end position="352"/>
    </location>
</feature>
<dbReference type="SUPFAM" id="SSF51126">
    <property type="entry name" value="Pectin lyase-like"/>
    <property type="match status" value="1"/>
</dbReference>
<keyword evidence="3" id="KW-1185">Reference proteome</keyword>
<accession>A0ABR7M6M8</accession>
<proteinExistence type="predicted"/>
<reference evidence="2 3" key="1">
    <citation type="submission" date="2016-07" db="EMBL/GenBank/DDBJ databases">
        <title>Genome analysis of Flavihumibacter stibioxidans YS-17.</title>
        <authorList>
            <person name="Shi K."/>
            <person name="Han Y."/>
            <person name="Wang G."/>
        </authorList>
    </citation>
    <scope>NUCLEOTIDE SEQUENCE [LARGE SCALE GENOMIC DNA]</scope>
    <source>
        <strain evidence="2 3">YS-17</strain>
    </source>
</reference>
<name>A0ABR7M6M8_9BACT</name>
<dbReference type="InterPro" id="IPR006626">
    <property type="entry name" value="PbH1"/>
</dbReference>
<dbReference type="Gene3D" id="2.160.20.10">
    <property type="entry name" value="Single-stranded right-handed beta-helix, Pectin lyase-like"/>
    <property type="match status" value="1"/>
</dbReference>